<dbReference type="PROSITE" id="PS50112">
    <property type="entry name" value="PAS"/>
    <property type="match status" value="2"/>
</dbReference>
<dbReference type="SUPFAM" id="SSF55073">
    <property type="entry name" value="Nucleotide cyclase"/>
    <property type="match status" value="1"/>
</dbReference>
<reference evidence="7 8" key="1">
    <citation type="submission" date="2023-08" db="EMBL/GenBank/DDBJ databases">
        <authorList>
            <person name="Roldan D.M."/>
            <person name="Menes R.J."/>
        </authorList>
    </citation>
    <scope>NUCLEOTIDE SEQUENCE [LARGE SCALE GENOMIC DNA]</scope>
    <source>
        <strain evidence="7 8">CCM 2812</strain>
    </source>
</reference>
<evidence type="ECO:0000313" key="8">
    <source>
        <dbReference type="Proteomes" id="UP001235760"/>
    </source>
</evidence>
<dbReference type="InterPro" id="IPR035919">
    <property type="entry name" value="EAL_sf"/>
</dbReference>
<evidence type="ECO:0000256" key="2">
    <source>
        <dbReference type="SAM" id="Phobius"/>
    </source>
</evidence>
<dbReference type="PANTHER" id="PTHR44757">
    <property type="entry name" value="DIGUANYLATE CYCLASE DGCP"/>
    <property type="match status" value="1"/>
</dbReference>
<feature type="domain" description="PAS" evidence="3">
    <location>
        <begin position="241"/>
        <end position="313"/>
    </location>
</feature>
<dbReference type="InterPro" id="IPR029787">
    <property type="entry name" value="Nucleotide_cyclase"/>
</dbReference>
<gene>
    <name evidence="7" type="ORF">Q8X39_10660</name>
</gene>
<dbReference type="InterPro" id="IPR052155">
    <property type="entry name" value="Biofilm_reg_signaling"/>
</dbReference>
<dbReference type="NCBIfam" id="TIGR00229">
    <property type="entry name" value="sensory_box"/>
    <property type="match status" value="2"/>
</dbReference>
<dbReference type="SMART" id="SM00086">
    <property type="entry name" value="PAC"/>
    <property type="match status" value="2"/>
</dbReference>
<keyword evidence="2" id="KW-0812">Transmembrane</keyword>
<sequence length="930" mass="102901">MPLKSRFEIQVLAAFIASTVVVVALAGITWHMGQQAAIAEGWVRHTQDVLQALARVRVDTALIELNTQSFRISGDPARLAERDAAIGSREALLARLKALLAGQSAQIGRWQQLRAVADQRLAISRRVEELRKTEGAAAANAYAQTAPLAPTRARMQQLLLDMEAHESRQLETRSRDQLQASRHLVTAGAGASAALLLMLAGSYGLIRRQLRETEASRQALADNEVRLEQRVAERTRELEDSREELARVLEGSDQGYWTWDLPSDTFRVSARWETMLGYEPGEMNVTTANWPALVHPDDLAVALESIRRHLAGETLRHEVELRMRHKGGGWHWVLTSGRVVDRAPDGTALNMSGTHTDITERKRAELAQRQSAAVFDNSYEGIMVADADGLITQVNPAFTRITGYQAAEVIGRRPSLLSSGRHDAAFYQSFWAALQQRGYWHGEIWNRRRDGEVYPALQSITAVRDGGGRVLHYVSVFSDISRIKAHEAELDRVAHFDPLTGLPNRRLLTDRLEQAVLRAGRSGRHGAVCFIDLDGFKAVNDALGHAIGDRLLIGIGEHIKAVLRPEDTLSRLGGDEFVLLLTELGSIKETTQILDRVLHAARQPVRAEDHLLSLSASVGVSLFPNDANDPDTLLRHADQTMYLAKQAGKNRYQLFDAEVDRMAQHRRDQLGRLREALRLGEFELHYQPKVDLRDGSVIGAEGLIRWRHPERGLLAPGEFLPMLQGSDLEPQVGEWVIDTALAQIASWRAEGLTLPVSVNISPRHLVQPAFAHRLADALARHPCVAARHFQLEVLETAAIADMQQAAEILQRCMALGVGFALDDFGTGYSSLTYLRKLPARTLKIDRSFVIDMLDDPEDLAIVRGVIDLAAAFDREVIAEGVETLAHGRALLAMGCPLAQGYGIARAMPASELPGWREHWLGSRAWSAVAA</sequence>
<dbReference type="Gene3D" id="3.30.450.20">
    <property type="entry name" value="PAS domain"/>
    <property type="match status" value="2"/>
</dbReference>
<keyword evidence="8" id="KW-1185">Reference proteome</keyword>
<dbReference type="Pfam" id="PF05227">
    <property type="entry name" value="CHASE3"/>
    <property type="match status" value="1"/>
</dbReference>
<evidence type="ECO:0000259" key="3">
    <source>
        <dbReference type="PROSITE" id="PS50112"/>
    </source>
</evidence>
<protein>
    <submittedName>
        <fullName evidence="7">EAL domain-containing protein</fullName>
    </submittedName>
</protein>
<dbReference type="InterPro" id="IPR043128">
    <property type="entry name" value="Rev_trsase/Diguanyl_cyclase"/>
</dbReference>
<dbReference type="PANTHER" id="PTHR44757:SF2">
    <property type="entry name" value="BIOFILM ARCHITECTURE MAINTENANCE PROTEIN MBAA"/>
    <property type="match status" value="1"/>
</dbReference>
<dbReference type="NCBIfam" id="TIGR00254">
    <property type="entry name" value="GGDEF"/>
    <property type="match status" value="1"/>
</dbReference>
<evidence type="ECO:0000313" key="7">
    <source>
        <dbReference type="EMBL" id="MDP4301097.1"/>
    </source>
</evidence>
<keyword evidence="2" id="KW-0472">Membrane</keyword>
<dbReference type="CDD" id="cd01949">
    <property type="entry name" value="GGDEF"/>
    <property type="match status" value="1"/>
</dbReference>
<dbReference type="Gene3D" id="3.30.70.270">
    <property type="match status" value="1"/>
</dbReference>
<organism evidence="7 8">
    <name type="scientific">Leptothrix discophora</name>
    <dbReference type="NCBI Taxonomy" id="89"/>
    <lineage>
        <taxon>Bacteria</taxon>
        <taxon>Pseudomonadati</taxon>
        <taxon>Pseudomonadota</taxon>
        <taxon>Betaproteobacteria</taxon>
        <taxon>Burkholderiales</taxon>
        <taxon>Sphaerotilaceae</taxon>
        <taxon>Leptothrix</taxon>
    </lineage>
</organism>
<dbReference type="InterPro" id="IPR000014">
    <property type="entry name" value="PAS"/>
</dbReference>
<feature type="coiled-coil region" evidence="1">
    <location>
        <begin position="210"/>
        <end position="244"/>
    </location>
</feature>
<feature type="transmembrane region" description="Helical" evidence="2">
    <location>
        <begin position="184"/>
        <end position="206"/>
    </location>
</feature>
<keyword evidence="2" id="KW-1133">Transmembrane helix</keyword>
<dbReference type="Gene3D" id="3.20.20.450">
    <property type="entry name" value="EAL domain"/>
    <property type="match status" value="1"/>
</dbReference>
<feature type="transmembrane region" description="Helical" evidence="2">
    <location>
        <begin position="12"/>
        <end position="30"/>
    </location>
</feature>
<dbReference type="SUPFAM" id="SSF55785">
    <property type="entry name" value="PYP-like sensor domain (PAS domain)"/>
    <property type="match status" value="2"/>
</dbReference>
<dbReference type="SMART" id="SM00052">
    <property type="entry name" value="EAL"/>
    <property type="match status" value="1"/>
</dbReference>
<dbReference type="PROSITE" id="PS50883">
    <property type="entry name" value="EAL"/>
    <property type="match status" value="1"/>
</dbReference>
<accession>A0ABT9G4B4</accession>
<dbReference type="SUPFAM" id="SSF141868">
    <property type="entry name" value="EAL domain-like"/>
    <property type="match status" value="1"/>
</dbReference>
<proteinExistence type="predicted"/>
<dbReference type="InterPro" id="IPR013655">
    <property type="entry name" value="PAS_fold_3"/>
</dbReference>
<dbReference type="CDD" id="cd00130">
    <property type="entry name" value="PAS"/>
    <property type="match status" value="2"/>
</dbReference>
<dbReference type="Pfam" id="PF00563">
    <property type="entry name" value="EAL"/>
    <property type="match status" value="1"/>
</dbReference>
<dbReference type="InterPro" id="IPR007891">
    <property type="entry name" value="CHASE3"/>
</dbReference>
<feature type="domain" description="EAL" evidence="5">
    <location>
        <begin position="666"/>
        <end position="920"/>
    </location>
</feature>
<dbReference type="InterPro" id="IPR001610">
    <property type="entry name" value="PAC"/>
</dbReference>
<feature type="domain" description="PAC" evidence="4">
    <location>
        <begin position="317"/>
        <end position="370"/>
    </location>
</feature>
<feature type="domain" description="PAS" evidence="3">
    <location>
        <begin position="367"/>
        <end position="412"/>
    </location>
</feature>
<feature type="domain" description="GGDEF" evidence="6">
    <location>
        <begin position="524"/>
        <end position="657"/>
    </location>
</feature>
<dbReference type="SMART" id="SM00267">
    <property type="entry name" value="GGDEF"/>
    <property type="match status" value="1"/>
</dbReference>
<dbReference type="InterPro" id="IPR035965">
    <property type="entry name" value="PAS-like_dom_sf"/>
</dbReference>
<dbReference type="InterPro" id="IPR000160">
    <property type="entry name" value="GGDEF_dom"/>
</dbReference>
<dbReference type="Proteomes" id="UP001235760">
    <property type="component" value="Unassembled WGS sequence"/>
</dbReference>
<evidence type="ECO:0000259" key="5">
    <source>
        <dbReference type="PROSITE" id="PS50883"/>
    </source>
</evidence>
<evidence type="ECO:0000259" key="4">
    <source>
        <dbReference type="PROSITE" id="PS50113"/>
    </source>
</evidence>
<dbReference type="Pfam" id="PF08447">
    <property type="entry name" value="PAS_3"/>
    <property type="match status" value="1"/>
</dbReference>
<dbReference type="InterPro" id="IPR001633">
    <property type="entry name" value="EAL_dom"/>
</dbReference>
<dbReference type="Pfam" id="PF00990">
    <property type="entry name" value="GGDEF"/>
    <property type="match status" value="1"/>
</dbReference>
<dbReference type="RefSeq" id="WP_305749655.1">
    <property type="nucleotide sequence ID" value="NZ_JAUZEE010000005.1"/>
</dbReference>
<dbReference type="PROSITE" id="PS50887">
    <property type="entry name" value="GGDEF"/>
    <property type="match status" value="1"/>
</dbReference>
<dbReference type="CDD" id="cd01948">
    <property type="entry name" value="EAL"/>
    <property type="match status" value="1"/>
</dbReference>
<evidence type="ECO:0000259" key="6">
    <source>
        <dbReference type="PROSITE" id="PS50887"/>
    </source>
</evidence>
<comment type="caution">
    <text evidence="7">The sequence shown here is derived from an EMBL/GenBank/DDBJ whole genome shotgun (WGS) entry which is preliminary data.</text>
</comment>
<evidence type="ECO:0000256" key="1">
    <source>
        <dbReference type="SAM" id="Coils"/>
    </source>
</evidence>
<feature type="domain" description="PAC" evidence="4">
    <location>
        <begin position="440"/>
        <end position="492"/>
    </location>
</feature>
<dbReference type="EMBL" id="JAUZEE010000005">
    <property type="protein sequence ID" value="MDP4301097.1"/>
    <property type="molecule type" value="Genomic_DNA"/>
</dbReference>
<dbReference type="InterPro" id="IPR000700">
    <property type="entry name" value="PAS-assoc_C"/>
</dbReference>
<dbReference type="PROSITE" id="PS50113">
    <property type="entry name" value="PAC"/>
    <property type="match status" value="2"/>
</dbReference>
<name>A0ABT9G4B4_LEPDI</name>
<keyword evidence="1" id="KW-0175">Coiled coil</keyword>
<dbReference type="Pfam" id="PF00989">
    <property type="entry name" value="PAS"/>
    <property type="match status" value="1"/>
</dbReference>
<dbReference type="InterPro" id="IPR013767">
    <property type="entry name" value="PAS_fold"/>
</dbReference>
<dbReference type="SMART" id="SM00091">
    <property type="entry name" value="PAS"/>
    <property type="match status" value="2"/>
</dbReference>